<protein>
    <submittedName>
        <fullName evidence="5">159_t:CDS:1</fullName>
    </submittedName>
</protein>
<keyword evidence="1" id="KW-0547">Nucleotide-binding</keyword>
<evidence type="ECO:0000256" key="3">
    <source>
        <dbReference type="SAM" id="Coils"/>
    </source>
</evidence>
<comment type="caution">
    <text evidence="5">The sequence shown here is derived from an EMBL/GenBank/DDBJ whole genome shotgun (WGS) entry which is preliminary data.</text>
</comment>
<dbReference type="InterPro" id="IPR027417">
    <property type="entry name" value="P-loop_NTPase"/>
</dbReference>
<name>A0A9W4SWH8_9GLOM</name>
<organism evidence="5 6">
    <name type="scientific">Funneliformis geosporum</name>
    <dbReference type="NCBI Taxonomy" id="1117311"/>
    <lineage>
        <taxon>Eukaryota</taxon>
        <taxon>Fungi</taxon>
        <taxon>Fungi incertae sedis</taxon>
        <taxon>Mucoromycota</taxon>
        <taxon>Glomeromycotina</taxon>
        <taxon>Glomeromycetes</taxon>
        <taxon>Glomerales</taxon>
        <taxon>Glomeraceae</taxon>
        <taxon>Funneliformis</taxon>
    </lineage>
</organism>
<dbReference type="Proteomes" id="UP001153678">
    <property type="component" value="Unassembled WGS sequence"/>
</dbReference>
<dbReference type="InterPro" id="IPR003593">
    <property type="entry name" value="AAA+_ATPase"/>
</dbReference>
<dbReference type="PANTHER" id="PTHR42855:SF2">
    <property type="entry name" value="DRUG RESISTANCE ABC TRANSPORTER,ATP-BINDING PROTEIN"/>
    <property type="match status" value="1"/>
</dbReference>
<keyword evidence="6" id="KW-1185">Reference proteome</keyword>
<evidence type="ECO:0000259" key="4">
    <source>
        <dbReference type="PROSITE" id="PS50893"/>
    </source>
</evidence>
<dbReference type="GO" id="GO:0005524">
    <property type="term" value="F:ATP binding"/>
    <property type="evidence" value="ECO:0007669"/>
    <property type="project" value="UniProtKB-KW"/>
</dbReference>
<dbReference type="InterPro" id="IPR003439">
    <property type="entry name" value="ABC_transporter-like_ATP-bd"/>
</dbReference>
<dbReference type="PROSITE" id="PS50893">
    <property type="entry name" value="ABC_TRANSPORTER_2"/>
    <property type="match status" value="1"/>
</dbReference>
<feature type="domain" description="ABC transporter" evidence="4">
    <location>
        <begin position="146"/>
        <end position="336"/>
    </location>
</feature>
<dbReference type="EMBL" id="CAMKVN010002974">
    <property type="protein sequence ID" value="CAI2183232.1"/>
    <property type="molecule type" value="Genomic_DNA"/>
</dbReference>
<accession>A0A9W4SWH8</accession>
<evidence type="ECO:0000313" key="5">
    <source>
        <dbReference type="EMBL" id="CAI2183232.1"/>
    </source>
</evidence>
<dbReference type="OrthoDB" id="6500128at2759"/>
<dbReference type="SUPFAM" id="SSF52540">
    <property type="entry name" value="P-loop containing nucleoside triphosphate hydrolases"/>
    <property type="match status" value="1"/>
</dbReference>
<dbReference type="Pfam" id="PF00005">
    <property type="entry name" value="ABC_tran"/>
    <property type="match status" value="1"/>
</dbReference>
<evidence type="ECO:0000256" key="2">
    <source>
        <dbReference type="ARBA" id="ARBA00022840"/>
    </source>
</evidence>
<dbReference type="AlphaFoldDB" id="A0A9W4SWH8"/>
<sequence length="341" mass="39954">MITHDRYLINQTANYISELSPETHQLTHFRGNYRNYLQEKERQYLRLKQIRERQEKEIKFITRKLDDLHIKKSSYAVDKIKRRENKMGFDARGARNQKSHRRVVNQLKTKKTNLAKKLVEVPLMFRRKLEIDFLSDNNLLSENFPIQLQNISKSYQDKTLFKNLSLKLKPGERLVIKGTNGSGKSTLLKIIMGIVPADEGKISIPEQVKLGYLDQEQENINLNQTVIQLLENDPFIKLERKQILQKLAEFGFFYPQELYLPLSQLSIGVRRKIQLIQVILQGADVLILDEPTNHIDLLSLEKIESQLIKFPGPILTASHDRYFIQKVCNRVMDIEEFSPKN</sequence>
<feature type="coiled-coil region" evidence="3">
    <location>
        <begin position="33"/>
        <end position="71"/>
    </location>
</feature>
<dbReference type="CDD" id="cd03221">
    <property type="entry name" value="ABCF_EF-3"/>
    <property type="match status" value="1"/>
</dbReference>
<dbReference type="PANTHER" id="PTHR42855">
    <property type="entry name" value="ABC TRANSPORTER ATP-BINDING SUBUNIT"/>
    <property type="match status" value="1"/>
</dbReference>
<reference evidence="5" key="1">
    <citation type="submission" date="2022-08" db="EMBL/GenBank/DDBJ databases">
        <authorList>
            <person name="Kallberg Y."/>
            <person name="Tangrot J."/>
            <person name="Rosling A."/>
        </authorList>
    </citation>
    <scope>NUCLEOTIDE SEQUENCE</scope>
    <source>
        <strain evidence="5">Wild A</strain>
    </source>
</reference>
<gene>
    <name evidence="5" type="ORF">FWILDA_LOCUS10976</name>
</gene>
<dbReference type="Gene3D" id="3.40.50.300">
    <property type="entry name" value="P-loop containing nucleotide triphosphate hydrolases"/>
    <property type="match status" value="1"/>
</dbReference>
<evidence type="ECO:0000256" key="1">
    <source>
        <dbReference type="ARBA" id="ARBA00022741"/>
    </source>
</evidence>
<evidence type="ECO:0000313" key="6">
    <source>
        <dbReference type="Proteomes" id="UP001153678"/>
    </source>
</evidence>
<keyword evidence="2" id="KW-0067">ATP-binding</keyword>
<dbReference type="InterPro" id="IPR051309">
    <property type="entry name" value="ABCF_ATPase"/>
</dbReference>
<dbReference type="GO" id="GO:0016887">
    <property type="term" value="F:ATP hydrolysis activity"/>
    <property type="evidence" value="ECO:0007669"/>
    <property type="project" value="InterPro"/>
</dbReference>
<dbReference type="SMART" id="SM00382">
    <property type="entry name" value="AAA"/>
    <property type="match status" value="1"/>
</dbReference>
<proteinExistence type="predicted"/>
<keyword evidence="3" id="KW-0175">Coiled coil</keyword>